<dbReference type="NCBIfam" id="NF004349">
    <property type="entry name" value="PRK05729.1"/>
    <property type="match status" value="1"/>
</dbReference>
<gene>
    <name evidence="14" type="ORF">A2642_01590</name>
</gene>
<dbReference type="GO" id="GO:0005524">
    <property type="term" value="F:ATP binding"/>
    <property type="evidence" value="ECO:0007669"/>
    <property type="project" value="UniProtKB-KW"/>
</dbReference>
<evidence type="ECO:0000256" key="3">
    <source>
        <dbReference type="ARBA" id="ARBA00013169"/>
    </source>
</evidence>
<dbReference type="PRINTS" id="PR00986">
    <property type="entry name" value="TRNASYNTHVAL"/>
</dbReference>
<dbReference type="Proteomes" id="UP000178700">
    <property type="component" value="Unassembled WGS sequence"/>
</dbReference>
<dbReference type="AlphaFoldDB" id="A0A1F6VA62"/>
<evidence type="ECO:0000256" key="11">
    <source>
        <dbReference type="NCBIfam" id="TIGR00422"/>
    </source>
</evidence>
<dbReference type="SUPFAM" id="SSF47323">
    <property type="entry name" value="Anticodon-binding domain of a subclass of class I aminoacyl-tRNA synthetases"/>
    <property type="match status" value="1"/>
</dbReference>
<accession>A0A1F6VA62</accession>
<feature type="domain" description="Methionyl/Valyl/Leucyl/Isoleucyl-tRNA synthetase anticodon-binding" evidence="13">
    <location>
        <begin position="636"/>
        <end position="735"/>
    </location>
</feature>
<dbReference type="NCBIfam" id="TIGR00422">
    <property type="entry name" value="valS"/>
    <property type="match status" value="1"/>
</dbReference>
<sequence length="737" mass="85921">MGEKLKKPYNPKETEERIYKLWEDSGFFNPDVCIEKGATRADAPHFSIVLPPPNVTGNLHTGHALMLVIQDIMVRFERMQGKKTLWLPGTDHAAIATQSKVEKLLEKEGLRKNDLGREEFLKRVEKFAQESHDTIVSQCKKMGASLDWSREAFTLDEKRNLAIKTAFKKMYDDGLIYRGHRIVNWDPKGQTVISDDEIVYEERKSKIYTFKYGPFEIYTVRPETKFGDKYVVMHPDDKRYKKWKHLDKITVEWINGSIEATIIKDEMMDMEFGTGVMTITPSHSHADFLLAEKYKLDKEQIIDKFGKLLPVAQEFVGMKISDAREKIVEKLKAKGLLVSVDENYVNRVATAERTGGIIEPQIMLQWFVDVNKKISSRNNKSLKELMLEPVRGKKIKIIPNHFEKVYFNWIENLRDWCISRQIWYGHRIPVWYHEPICIPKTGKEKEISKCVEIIVSEKKPVCKYCDAHYTQDEDTLDTWFSSGLWTFSTLGWPKETKDLKTYHPTSVLETGHDILFFWVARMILMSQYLLDEVPFENVYLHGMVRTKDGKKMSKSLGEKAIDPLDIIKKYGNDALRMAMIVGNTPGNDLKLDENDIRGYGKFANKIWNAARFVLEQTKDLNLENLPKLDEEDKKSDKELQKILAEVSKEMEEFKFSIVAEKLYHYFWHTFADIIIERSKKKILENKNADSAKVLLFTHLTTLLKALHPFMPFVTEEIWSMMPEQKNLLMVEKWPSND</sequence>
<comment type="subcellular location">
    <subcellularLocation>
        <location evidence="1">Cytoplasm</location>
    </subcellularLocation>
</comment>
<dbReference type="InterPro" id="IPR002300">
    <property type="entry name" value="aa-tRNA-synth_Ia"/>
</dbReference>
<name>A0A1F6VA62_9BACT</name>
<dbReference type="Gene3D" id="1.10.730.10">
    <property type="entry name" value="Isoleucyl-tRNA Synthetase, Domain 1"/>
    <property type="match status" value="1"/>
</dbReference>
<reference evidence="14 15" key="1">
    <citation type="journal article" date="2016" name="Nat. Commun.">
        <title>Thousands of microbial genomes shed light on interconnected biogeochemical processes in an aquifer system.</title>
        <authorList>
            <person name="Anantharaman K."/>
            <person name="Brown C.T."/>
            <person name="Hug L.A."/>
            <person name="Sharon I."/>
            <person name="Castelle C.J."/>
            <person name="Probst A.J."/>
            <person name="Thomas B.C."/>
            <person name="Singh A."/>
            <person name="Wilkins M.J."/>
            <person name="Karaoz U."/>
            <person name="Brodie E.L."/>
            <person name="Williams K.H."/>
            <person name="Hubbard S.S."/>
            <person name="Banfield J.F."/>
        </authorList>
    </citation>
    <scope>NUCLEOTIDE SEQUENCE [LARGE SCALE GENOMIC DNA]</scope>
</reference>
<dbReference type="InterPro" id="IPR009008">
    <property type="entry name" value="Val/Leu/Ile-tRNA-synth_edit"/>
</dbReference>
<keyword evidence="4" id="KW-0963">Cytoplasm</keyword>
<evidence type="ECO:0000256" key="2">
    <source>
        <dbReference type="ARBA" id="ARBA00011245"/>
    </source>
</evidence>
<evidence type="ECO:0000259" key="13">
    <source>
        <dbReference type="Pfam" id="PF08264"/>
    </source>
</evidence>
<keyword evidence="5 14" id="KW-0436">Ligase</keyword>
<dbReference type="Pfam" id="PF00133">
    <property type="entry name" value="tRNA-synt_1"/>
    <property type="match status" value="1"/>
</dbReference>
<comment type="subunit">
    <text evidence="2">Monomer.</text>
</comment>
<proteinExistence type="predicted"/>
<dbReference type="FunFam" id="3.40.50.620:FF:000032">
    <property type="entry name" value="Valine--tRNA ligase"/>
    <property type="match status" value="1"/>
</dbReference>
<evidence type="ECO:0000256" key="8">
    <source>
        <dbReference type="ARBA" id="ARBA00022917"/>
    </source>
</evidence>
<keyword evidence="8" id="KW-0648">Protein biosynthesis</keyword>
<evidence type="ECO:0000256" key="5">
    <source>
        <dbReference type="ARBA" id="ARBA00022598"/>
    </source>
</evidence>
<evidence type="ECO:0000256" key="6">
    <source>
        <dbReference type="ARBA" id="ARBA00022741"/>
    </source>
</evidence>
<organism evidence="14 15">
    <name type="scientific">Candidatus Nomurabacteria bacterium RIFCSPHIGHO2_01_FULL_39_10</name>
    <dbReference type="NCBI Taxonomy" id="1801733"/>
    <lineage>
        <taxon>Bacteria</taxon>
        <taxon>Candidatus Nomuraibacteriota</taxon>
    </lineage>
</organism>
<dbReference type="InterPro" id="IPR013155">
    <property type="entry name" value="M/V/L/I-tRNA-synth_anticd-bd"/>
</dbReference>
<dbReference type="Gene3D" id="3.40.50.620">
    <property type="entry name" value="HUPs"/>
    <property type="match status" value="2"/>
</dbReference>
<dbReference type="GO" id="GO:0005829">
    <property type="term" value="C:cytosol"/>
    <property type="evidence" value="ECO:0007669"/>
    <property type="project" value="TreeGrafter"/>
</dbReference>
<evidence type="ECO:0000256" key="7">
    <source>
        <dbReference type="ARBA" id="ARBA00022840"/>
    </source>
</evidence>
<evidence type="ECO:0000256" key="1">
    <source>
        <dbReference type="ARBA" id="ARBA00004496"/>
    </source>
</evidence>
<dbReference type="PANTHER" id="PTHR11946:SF93">
    <property type="entry name" value="VALINE--TRNA LIGASE, CHLOROPLASTIC_MITOCHONDRIAL 2"/>
    <property type="match status" value="1"/>
</dbReference>
<dbReference type="EC" id="6.1.1.9" evidence="3 11"/>
<dbReference type="InterPro" id="IPR014729">
    <property type="entry name" value="Rossmann-like_a/b/a_fold"/>
</dbReference>
<evidence type="ECO:0000313" key="15">
    <source>
        <dbReference type="Proteomes" id="UP000178700"/>
    </source>
</evidence>
<evidence type="ECO:0000259" key="12">
    <source>
        <dbReference type="Pfam" id="PF00133"/>
    </source>
</evidence>
<dbReference type="GO" id="GO:0004832">
    <property type="term" value="F:valine-tRNA ligase activity"/>
    <property type="evidence" value="ECO:0007669"/>
    <property type="project" value="UniProtKB-UniRule"/>
</dbReference>
<dbReference type="CDD" id="cd07962">
    <property type="entry name" value="Anticodon_Ia_Val"/>
    <property type="match status" value="1"/>
</dbReference>
<evidence type="ECO:0000256" key="9">
    <source>
        <dbReference type="ARBA" id="ARBA00023146"/>
    </source>
</evidence>
<keyword evidence="7" id="KW-0067">ATP-binding</keyword>
<dbReference type="SUPFAM" id="SSF50677">
    <property type="entry name" value="ValRS/IleRS/LeuRS editing domain"/>
    <property type="match status" value="1"/>
</dbReference>
<dbReference type="InterPro" id="IPR009080">
    <property type="entry name" value="tRNAsynth_Ia_anticodon-bd"/>
</dbReference>
<feature type="domain" description="Aminoacyl-tRNA synthetase class Ia" evidence="12">
    <location>
        <begin position="18"/>
        <end position="591"/>
    </location>
</feature>
<evidence type="ECO:0000313" key="14">
    <source>
        <dbReference type="EMBL" id="OGI66557.1"/>
    </source>
</evidence>
<dbReference type="PANTHER" id="PTHR11946">
    <property type="entry name" value="VALYL-TRNA SYNTHETASES"/>
    <property type="match status" value="1"/>
</dbReference>
<dbReference type="InterPro" id="IPR033705">
    <property type="entry name" value="Anticodon_Ia_Val"/>
</dbReference>
<comment type="caution">
    <text evidence="14">The sequence shown here is derived from an EMBL/GenBank/DDBJ whole genome shotgun (WGS) entry which is preliminary data.</text>
</comment>
<dbReference type="InterPro" id="IPR002303">
    <property type="entry name" value="Valyl-tRNA_ligase"/>
</dbReference>
<dbReference type="CDD" id="cd00817">
    <property type="entry name" value="ValRS_core"/>
    <property type="match status" value="1"/>
</dbReference>
<protein>
    <recommendedName>
        <fullName evidence="3 11">Valine--tRNA ligase</fullName>
        <ecNumber evidence="3 11">6.1.1.9</ecNumber>
    </recommendedName>
</protein>
<evidence type="ECO:0000256" key="4">
    <source>
        <dbReference type="ARBA" id="ARBA00022490"/>
    </source>
</evidence>
<dbReference type="SUPFAM" id="SSF52374">
    <property type="entry name" value="Nucleotidylyl transferase"/>
    <property type="match status" value="1"/>
</dbReference>
<keyword evidence="9" id="KW-0030">Aminoacyl-tRNA synthetase</keyword>
<dbReference type="EMBL" id="MFTJ01000008">
    <property type="protein sequence ID" value="OGI66557.1"/>
    <property type="molecule type" value="Genomic_DNA"/>
</dbReference>
<dbReference type="GO" id="GO:0002161">
    <property type="term" value="F:aminoacyl-tRNA deacylase activity"/>
    <property type="evidence" value="ECO:0007669"/>
    <property type="project" value="InterPro"/>
</dbReference>
<comment type="catalytic activity">
    <reaction evidence="10">
        <text>tRNA(Val) + L-valine + ATP = L-valyl-tRNA(Val) + AMP + diphosphate</text>
        <dbReference type="Rhea" id="RHEA:10704"/>
        <dbReference type="Rhea" id="RHEA-COMP:9672"/>
        <dbReference type="Rhea" id="RHEA-COMP:9708"/>
        <dbReference type="ChEBI" id="CHEBI:30616"/>
        <dbReference type="ChEBI" id="CHEBI:33019"/>
        <dbReference type="ChEBI" id="CHEBI:57762"/>
        <dbReference type="ChEBI" id="CHEBI:78442"/>
        <dbReference type="ChEBI" id="CHEBI:78537"/>
        <dbReference type="ChEBI" id="CHEBI:456215"/>
        <dbReference type="EC" id="6.1.1.9"/>
    </reaction>
</comment>
<evidence type="ECO:0000256" key="10">
    <source>
        <dbReference type="ARBA" id="ARBA00047552"/>
    </source>
</evidence>
<dbReference type="GO" id="GO:0006438">
    <property type="term" value="P:valyl-tRNA aminoacylation"/>
    <property type="evidence" value="ECO:0007669"/>
    <property type="project" value="UniProtKB-UniRule"/>
</dbReference>
<keyword evidence="6" id="KW-0547">Nucleotide-binding</keyword>
<dbReference type="Pfam" id="PF08264">
    <property type="entry name" value="Anticodon_1"/>
    <property type="match status" value="1"/>
</dbReference>